<dbReference type="InterPro" id="IPR003594">
    <property type="entry name" value="HATPase_dom"/>
</dbReference>
<dbReference type="STRING" id="1266370.NITGR_160026"/>
<dbReference type="RefSeq" id="WP_005006418.1">
    <property type="nucleotide sequence ID" value="NZ_HG422173.1"/>
</dbReference>
<dbReference type="OrthoDB" id="9760839at2"/>
<organism evidence="7 8">
    <name type="scientific">Nitrospina gracilis (strain 3/211)</name>
    <dbReference type="NCBI Taxonomy" id="1266370"/>
    <lineage>
        <taxon>Bacteria</taxon>
        <taxon>Pseudomonadati</taxon>
        <taxon>Nitrospinota/Tectimicrobiota group</taxon>
        <taxon>Nitrospinota</taxon>
        <taxon>Nitrospinia</taxon>
        <taxon>Nitrospinales</taxon>
        <taxon>Nitrospinaceae</taxon>
        <taxon>Nitrospina</taxon>
    </lineage>
</organism>
<dbReference type="Gene3D" id="3.30.565.10">
    <property type="entry name" value="Histidine kinase-like ATPase, C-terminal domain"/>
    <property type="match status" value="1"/>
</dbReference>
<protein>
    <recommendedName>
        <fullName evidence="6">Histidine kinase domain-containing protein</fullName>
    </recommendedName>
</protein>
<dbReference type="HOGENOM" id="CLU_586395_0_0_0"/>
<dbReference type="SMART" id="SM00387">
    <property type="entry name" value="HATPase_c"/>
    <property type="match status" value="1"/>
</dbReference>
<keyword evidence="8" id="KW-1185">Reference proteome</keyword>
<dbReference type="PANTHER" id="PTHR24421">
    <property type="entry name" value="NITRATE/NITRITE SENSOR PROTEIN NARX-RELATED"/>
    <property type="match status" value="1"/>
</dbReference>
<evidence type="ECO:0000259" key="6">
    <source>
        <dbReference type="PROSITE" id="PS50109"/>
    </source>
</evidence>
<dbReference type="SUPFAM" id="SSF55874">
    <property type="entry name" value="ATPase domain of HSP90 chaperone/DNA topoisomerase II/histidine kinase"/>
    <property type="match status" value="1"/>
</dbReference>
<keyword evidence="2" id="KW-0418">Kinase</keyword>
<feature type="coiled-coil region" evidence="4">
    <location>
        <begin position="215"/>
        <end position="259"/>
    </location>
</feature>
<dbReference type="InterPro" id="IPR005467">
    <property type="entry name" value="His_kinase_dom"/>
</dbReference>
<evidence type="ECO:0000313" key="8">
    <source>
        <dbReference type="Proteomes" id="UP000011704"/>
    </source>
</evidence>
<keyword evidence="1" id="KW-0808">Transferase</keyword>
<evidence type="ECO:0000256" key="1">
    <source>
        <dbReference type="ARBA" id="ARBA00022679"/>
    </source>
</evidence>
<dbReference type="InParanoid" id="M1YWQ4"/>
<keyword evidence="5" id="KW-0472">Membrane</keyword>
<keyword evidence="4" id="KW-0175">Coiled coil</keyword>
<dbReference type="EMBL" id="CAQJ01000018">
    <property type="protein sequence ID" value="CCQ89716.1"/>
    <property type="molecule type" value="Genomic_DNA"/>
</dbReference>
<evidence type="ECO:0000256" key="4">
    <source>
        <dbReference type="SAM" id="Coils"/>
    </source>
</evidence>
<reference evidence="7 8" key="1">
    <citation type="journal article" date="2013" name="Front. Microbiol.">
        <title>The genome of Nitrospina gracilis illuminates the metabolism and evolution of the major marine nitrite oxidizer.</title>
        <authorList>
            <person name="Luecker S."/>
            <person name="Nowka B."/>
            <person name="Rattei T."/>
            <person name="Spieck E."/>
            <person name="and Daims H."/>
        </authorList>
    </citation>
    <scope>NUCLEOTIDE SEQUENCE [LARGE SCALE GENOMIC DNA]</scope>
    <source>
        <strain evidence="7 8">3/211</strain>
    </source>
</reference>
<evidence type="ECO:0000256" key="5">
    <source>
        <dbReference type="SAM" id="Phobius"/>
    </source>
</evidence>
<dbReference type="GO" id="GO:0000155">
    <property type="term" value="F:phosphorelay sensor kinase activity"/>
    <property type="evidence" value="ECO:0007669"/>
    <property type="project" value="InterPro"/>
</dbReference>
<proteinExistence type="predicted"/>
<comment type="caution">
    <text evidence="7">The sequence shown here is derived from an EMBL/GenBank/DDBJ whole genome shotgun (WGS) entry which is preliminary data.</text>
</comment>
<name>M1YWQ4_NITG3</name>
<feature type="domain" description="Histidine kinase" evidence="6">
    <location>
        <begin position="267"/>
        <end position="459"/>
    </location>
</feature>
<dbReference type="InterPro" id="IPR050482">
    <property type="entry name" value="Sensor_HK_TwoCompSys"/>
</dbReference>
<dbReference type="CDD" id="cd16917">
    <property type="entry name" value="HATPase_UhpB-NarQ-NarX-like"/>
    <property type="match status" value="1"/>
</dbReference>
<dbReference type="Gene3D" id="1.20.5.1930">
    <property type="match status" value="1"/>
</dbReference>
<keyword evidence="5" id="KW-0812">Transmembrane</keyword>
<evidence type="ECO:0000313" key="7">
    <source>
        <dbReference type="EMBL" id="CCQ89716.1"/>
    </source>
</evidence>
<dbReference type="Pfam" id="PF07730">
    <property type="entry name" value="HisKA_3"/>
    <property type="match status" value="1"/>
</dbReference>
<accession>M1YWQ4</accession>
<dbReference type="Pfam" id="PF02518">
    <property type="entry name" value="HATPase_c"/>
    <property type="match status" value="1"/>
</dbReference>
<dbReference type="InterPro" id="IPR011712">
    <property type="entry name" value="Sig_transdc_His_kin_sub3_dim/P"/>
</dbReference>
<keyword evidence="3" id="KW-0902">Two-component regulatory system</keyword>
<evidence type="ECO:0000256" key="2">
    <source>
        <dbReference type="ARBA" id="ARBA00022777"/>
    </source>
</evidence>
<dbReference type="InterPro" id="IPR036890">
    <property type="entry name" value="HATPase_C_sf"/>
</dbReference>
<evidence type="ECO:0000256" key="3">
    <source>
        <dbReference type="ARBA" id="ARBA00023012"/>
    </source>
</evidence>
<dbReference type="PANTHER" id="PTHR24421:SF59">
    <property type="entry name" value="OXYGEN SENSOR HISTIDINE KINASE NREB"/>
    <property type="match status" value="1"/>
</dbReference>
<dbReference type="AlphaFoldDB" id="M1YWQ4"/>
<dbReference type="PROSITE" id="PS50109">
    <property type="entry name" value="HIS_KIN"/>
    <property type="match status" value="1"/>
</dbReference>
<feature type="transmembrane region" description="Helical" evidence="5">
    <location>
        <begin position="187"/>
        <end position="207"/>
    </location>
</feature>
<sequence>MKLSKYNINLETSHWWIPIANIFLGIAMLAMMGFSFWKGLEMNTVYAPLINADTEVKLKVVAAHMWVEEILGGDQTKDTEGVWRFLDQADWYANAMLEGGQNEEGTIMPLNDPEIREVIREVRNNIAEFRKIAHTRLSNRATSGTGSPMDKYYDEVYLSFNRKADRIKHRLQELMATDLQYFKVTQITLMGVMFLLSMSMALVVFRFERFRDKWIHALHEANVNLEKEVEERKQAEVKLTEYGNQLRRLTNQLQSIREEEKTRIAREVHDELGQTLTALKMELACLVNDVKQGSDGVPQRTRSMSQLIDSTIQSVQRIATELRPQILDVLGLSEAIRWETAEFEKRTGIQCHVKFIPEKVILERNLSTTLFRIYQEAMTNVARHSGAKNVTICVKEKENEVILEICDDGRGIQKHLLYNSQSLGLLGIQERARALDGETTIEGDPTSGTTVRAVIPVKQKLYENIQ</sequence>
<dbReference type="GO" id="GO:0046983">
    <property type="term" value="F:protein dimerization activity"/>
    <property type="evidence" value="ECO:0007669"/>
    <property type="project" value="InterPro"/>
</dbReference>
<keyword evidence="5" id="KW-1133">Transmembrane helix</keyword>
<gene>
    <name evidence="7" type="ORF">NITGR_160026</name>
</gene>
<feature type="transmembrane region" description="Helical" evidence="5">
    <location>
        <begin position="15"/>
        <end position="37"/>
    </location>
</feature>
<dbReference type="Proteomes" id="UP000011704">
    <property type="component" value="Unassembled WGS sequence"/>
</dbReference>
<dbReference type="GO" id="GO:0016020">
    <property type="term" value="C:membrane"/>
    <property type="evidence" value="ECO:0007669"/>
    <property type="project" value="InterPro"/>
</dbReference>